<organism evidence="4 5">
    <name type="scientific">Gemmatimonas groenlandica</name>
    <dbReference type="NCBI Taxonomy" id="2732249"/>
    <lineage>
        <taxon>Bacteria</taxon>
        <taxon>Pseudomonadati</taxon>
        <taxon>Gemmatimonadota</taxon>
        <taxon>Gemmatimonadia</taxon>
        <taxon>Gemmatimonadales</taxon>
        <taxon>Gemmatimonadaceae</taxon>
        <taxon>Gemmatimonas</taxon>
    </lineage>
</organism>
<protein>
    <submittedName>
        <fullName evidence="4">YhbY family RNA-binding protein</fullName>
    </submittedName>
</protein>
<dbReference type="Pfam" id="PF01985">
    <property type="entry name" value="CRS1_YhbY"/>
    <property type="match status" value="1"/>
</dbReference>
<dbReference type="AlphaFoldDB" id="A0A6M4ISG4"/>
<feature type="domain" description="CRM" evidence="3">
    <location>
        <begin position="16"/>
        <end position="112"/>
    </location>
</feature>
<dbReference type="SMART" id="SM01103">
    <property type="entry name" value="CRS1_YhbY"/>
    <property type="match status" value="1"/>
</dbReference>
<dbReference type="PANTHER" id="PTHR40065">
    <property type="entry name" value="RNA-BINDING PROTEIN YHBY"/>
    <property type="match status" value="1"/>
</dbReference>
<evidence type="ECO:0000313" key="4">
    <source>
        <dbReference type="EMBL" id="QJR37794.1"/>
    </source>
</evidence>
<evidence type="ECO:0000313" key="5">
    <source>
        <dbReference type="Proteomes" id="UP000500938"/>
    </source>
</evidence>
<dbReference type="InterPro" id="IPR051925">
    <property type="entry name" value="RNA-binding_domain"/>
</dbReference>
<dbReference type="Gene3D" id="3.30.110.60">
    <property type="entry name" value="YhbY-like"/>
    <property type="match status" value="1"/>
</dbReference>
<proteinExistence type="predicted"/>
<evidence type="ECO:0000256" key="1">
    <source>
        <dbReference type="ARBA" id="ARBA00022884"/>
    </source>
</evidence>
<evidence type="ECO:0000259" key="3">
    <source>
        <dbReference type="PROSITE" id="PS51295"/>
    </source>
</evidence>
<keyword evidence="1 2" id="KW-0694">RNA-binding</keyword>
<dbReference type="Proteomes" id="UP000500938">
    <property type="component" value="Chromosome"/>
</dbReference>
<dbReference type="PROSITE" id="PS51295">
    <property type="entry name" value="CRM"/>
    <property type="match status" value="1"/>
</dbReference>
<dbReference type="GO" id="GO:0003723">
    <property type="term" value="F:RNA binding"/>
    <property type="evidence" value="ECO:0007669"/>
    <property type="project" value="UniProtKB-UniRule"/>
</dbReference>
<evidence type="ECO:0000256" key="2">
    <source>
        <dbReference type="PROSITE-ProRule" id="PRU00626"/>
    </source>
</evidence>
<reference evidence="4 5" key="1">
    <citation type="submission" date="2020-05" db="EMBL/GenBank/DDBJ databases">
        <title>Complete genome sequence of Gemmatimonas greenlandica TET16.</title>
        <authorList>
            <person name="Zeng Y."/>
        </authorList>
    </citation>
    <scope>NUCLEOTIDE SEQUENCE [LARGE SCALE GENOMIC DNA]</scope>
    <source>
        <strain evidence="4 5">TET16</strain>
    </source>
</reference>
<gene>
    <name evidence="4" type="ORF">HKW67_20855</name>
</gene>
<dbReference type="InterPro" id="IPR035920">
    <property type="entry name" value="YhbY-like_sf"/>
</dbReference>
<dbReference type="PANTHER" id="PTHR40065:SF3">
    <property type="entry name" value="RNA-BINDING PROTEIN YHBY"/>
    <property type="match status" value="1"/>
</dbReference>
<dbReference type="EMBL" id="CP053085">
    <property type="protein sequence ID" value="QJR37794.1"/>
    <property type="molecule type" value="Genomic_DNA"/>
</dbReference>
<name>A0A6M4ISG4_9BACT</name>
<sequence length="116" mass="12642">MPCVPDVGSLAPEGFMSMKGKDRAALRAEAHHLNVQVHIGHAGLTPALLTSLNDVLRTHELVKVQVAKAGDLTAKDAARDAAERTRAEVIQVIGRTFTLYRENPDLKRGELPPWRG</sequence>
<accession>A0A6M4ISG4</accession>
<dbReference type="RefSeq" id="WP_171227230.1">
    <property type="nucleotide sequence ID" value="NZ_CP053085.1"/>
</dbReference>
<dbReference type="KEGG" id="ggr:HKW67_20855"/>
<dbReference type="InterPro" id="IPR001890">
    <property type="entry name" value="RNA-binding_CRM"/>
</dbReference>
<dbReference type="SUPFAM" id="SSF75471">
    <property type="entry name" value="YhbY-like"/>
    <property type="match status" value="1"/>
</dbReference>
<keyword evidence="5" id="KW-1185">Reference proteome</keyword>